<proteinExistence type="predicted"/>
<protein>
    <submittedName>
        <fullName evidence="1">Uncharacterized protein</fullName>
    </submittedName>
</protein>
<dbReference type="Proteomes" id="UP000326950">
    <property type="component" value="Unassembled WGS sequence"/>
</dbReference>
<gene>
    <name evidence="1" type="ORF">BDV40DRAFT_263064</name>
</gene>
<dbReference type="EMBL" id="ML738618">
    <property type="protein sequence ID" value="KAE8163366.1"/>
    <property type="molecule type" value="Genomic_DNA"/>
</dbReference>
<organism evidence="1 2">
    <name type="scientific">Aspergillus tamarii</name>
    <dbReference type="NCBI Taxonomy" id="41984"/>
    <lineage>
        <taxon>Eukaryota</taxon>
        <taxon>Fungi</taxon>
        <taxon>Dikarya</taxon>
        <taxon>Ascomycota</taxon>
        <taxon>Pezizomycotina</taxon>
        <taxon>Eurotiomycetes</taxon>
        <taxon>Eurotiomycetidae</taxon>
        <taxon>Eurotiales</taxon>
        <taxon>Aspergillaceae</taxon>
        <taxon>Aspergillus</taxon>
        <taxon>Aspergillus subgen. Circumdati</taxon>
    </lineage>
</organism>
<sequence length="57" mass="6065">MPIRSSLGGKSPGMPAHNGFLSSYARVRAPSATVSLTSANLPIFGKDRWVNLARVSH</sequence>
<dbReference type="OrthoDB" id="10282580at2759"/>
<dbReference type="AlphaFoldDB" id="A0A5N6UXG3"/>
<name>A0A5N6UXG3_ASPTM</name>
<reference evidence="1 2" key="1">
    <citation type="submission" date="2019-04" db="EMBL/GenBank/DDBJ databases">
        <title>Friends and foes A comparative genomics study of 23 Aspergillus species from section Flavi.</title>
        <authorList>
            <consortium name="DOE Joint Genome Institute"/>
            <person name="Kjaerbolling I."/>
            <person name="Vesth T."/>
            <person name="Frisvad J.C."/>
            <person name="Nybo J.L."/>
            <person name="Theobald S."/>
            <person name="Kildgaard S."/>
            <person name="Isbrandt T."/>
            <person name="Kuo A."/>
            <person name="Sato A."/>
            <person name="Lyhne E.K."/>
            <person name="Kogle M.E."/>
            <person name="Wiebenga A."/>
            <person name="Kun R.S."/>
            <person name="Lubbers R.J."/>
            <person name="Makela M.R."/>
            <person name="Barry K."/>
            <person name="Chovatia M."/>
            <person name="Clum A."/>
            <person name="Daum C."/>
            <person name="Haridas S."/>
            <person name="He G."/>
            <person name="LaButti K."/>
            <person name="Lipzen A."/>
            <person name="Mondo S."/>
            <person name="Riley R."/>
            <person name="Salamov A."/>
            <person name="Simmons B.A."/>
            <person name="Magnuson J.K."/>
            <person name="Henrissat B."/>
            <person name="Mortensen U.H."/>
            <person name="Larsen T.O."/>
            <person name="Devries R.P."/>
            <person name="Grigoriev I.V."/>
            <person name="Machida M."/>
            <person name="Baker S.E."/>
            <person name="Andersen M.R."/>
        </authorList>
    </citation>
    <scope>NUCLEOTIDE SEQUENCE [LARGE SCALE GENOMIC DNA]</scope>
    <source>
        <strain evidence="1 2">CBS 117626</strain>
    </source>
</reference>
<evidence type="ECO:0000313" key="2">
    <source>
        <dbReference type="Proteomes" id="UP000326950"/>
    </source>
</evidence>
<keyword evidence="2" id="KW-1185">Reference proteome</keyword>
<evidence type="ECO:0000313" key="1">
    <source>
        <dbReference type="EMBL" id="KAE8163366.1"/>
    </source>
</evidence>
<accession>A0A5N6UXG3</accession>